<comment type="caution">
    <text evidence="3">The sequence shown here is derived from an EMBL/GenBank/DDBJ whole genome shotgun (WGS) entry which is preliminary data.</text>
</comment>
<gene>
    <name evidence="3" type="ORF">J2S36_001374</name>
</gene>
<keyword evidence="4" id="KW-1185">Reference proteome</keyword>
<dbReference type="RefSeq" id="WP_309956826.1">
    <property type="nucleotide sequence ID" value="NZ_JAVDUJ010000001.1"/>
</dbReference>
<keyword evidence="2" id="KW-0812">Transmembrane</keyword>
<name>A0ABU1T384_9ACTO</name>
<evidence type="ECO:0000313" key="3">
    <source>
        <dbReference type="EMBL" id="MDR6939831.1"/>
    </source>
</evidence>
<evidence type="ECO:0000256" key="2">
    <source>
        <dbReference type="SAM" id="Phobius"/>
    </source>
</evidence>
<protein>
    <submittedName>
        <fullName evidence="3">Uncharacterized protein</fullName>
    </submittedName>
</protein>
<feature type="region of interest" description="Disordered" evidence="1">
    <location>
        <begin position="97"/>
        <end position="203"/>
    </location>
</feature>
<accession>A0ABU1T384</accession>
<keyword evidence="2" id="KW-0472">Membrane</keyword>
<proteinExistence type="predicted"/>
<dbReference type="EMBL" id="JAVDUJ010000001">
    <property type="protein sequence ID" value="MDR6939831.1"/>
    <property type="molecule type" value="Genomic_DNA"/>
</dbReference>
<keyword evidence="2" id="KW-1133">Transmembrane helix</keyword>
<reference evidence="3 4" key="1">
    <citation type="submission" date="2023-07" db="EMBL/GenBank/DDBJ databases">
        <title>Sequencing the genomes of 1000 actinobacteria strains.</title>
        <authorList>
            <person name="Klenk H.-P."/>
        </authorList>
    </citation>
    <scope>NUCLEOTIDE SEQUENCE [LARGE SCALE GENOMIC DNA]</scope>
    <source>
        <strain evidence="3 4">DSM 15539</strain>
    </source>
</reference>
<evidence type="ECO:0000256" key="1">
    <source>
        <dbReference type="SAM" id="MobiDB-lite"/>
    </source>
</evidence>
<feature type="compositionally biased region" description="Polar residues" evidence="1">
    <location>
        <begin position="161"/>
        <end position="172"/>
    </location>
</feature>
<feature type="transmembrane region" description="Helical" evidence="2">
    <location>
        <begin position="6"/>
        <end position="23"/>
    </location>
</feature>
<sequence length="294" mass="32734">MGGEGIAFAIAVSFVLLSVIPMLNRRRAIITRTVIDERFSAELRMLDTPQRAVRNSHLQGLNANHQPHAERGKIYYTERKLMSADAKKQIHQKATAQAVRSSMRTRTLPPAGRKTAGLPNGKVQPKIARPNTGRNSFPLAEKDLAGTRNPATTAHRPKPMRQNSVTDLQKTGNRVIRSQAKSESSSRNMVMDSPANEVQRKNSLVQQSVRKTYQRPVKEKIQKRKVTPYAAAAISVAQHHPQIPYRPKRIGERFAKSQLPAAEQAPALREEQQTRVDLLGGGTTLDALLARRRA</sequence>
<organism evidence="3 4">
    <name type="scientific">Arcanobacterium hippocoleae</name>
    <dbReference type="NCBI Taxonomy" id="149017"/>
    <lineage>
        <taxon>Bacteria</taxon>
        <taxon>Bacillati</taxon>
        <taxon>Actinomycetota</taxon>
        <taxon>Actinomycetes</taxon>
        <taxon>Actinomycetales</taxon>
        <taxon>Actinomycetaceae</taxon>
        <taxon>Arcanobacterium</taxon>
    </lineage>
</organism>
<feature type="compositionally biased region" description="Polar residues" evidence="1">
    <location>
        <begin position="179"/>
        <end position="188"/>
    </location>
</feature>
<evidence type="ECO:0000313" key="4">
    <source>
        <dbReference type="Proteomes" id="UP001266099"/>
    </source>
</evidence>
<dbReference type="Proteomes" id="UP001266099">
    <property type="component" value="Unassembled WGS sequence"/>
</dbReference>